<dbReference type="InterPro" id="IPR052354">
    <property type="entry name" value="Cell_Wall_Dynamics_Protein"/>
</dbReference>
<gene>
    <name evidence="2" type="ORF">KDW03_07970</name>
</gene>
<dbReference type="PROSITE" id="PS51781">
    <property type="entry name" value="SH3B"/>
    <property type="match status" value="1"/>
</dbReference>
<keyword evidence="3" id="KW-1185">Reference proteome</keyword>
<dbReference type="RefSeq" id="WP_271434552.1">
    <property type="nucleotide sequence ID" value="NZ_CP073355.1"/>
</dbReference>
<proteinExistence type="predicted"/>
<dbReference type="PANTHER" id="PTHR34408:SF1">
    <property type="entry name" value="GLYCOSYL HYDROLASE FAMILY 19 DOMAIN-CONTAINING PROTEIN HI_1415"/>
    <property type="match status" value="1"/>
</dbReference>
<dbReference type="SMART" id="SM00287">
    <property type="entry name" value="SH3b"/>
    <property type="match status" value="2"/>
</dbReference>
<evidence type="ECO:0000313" key="3">
    <source>
        <dbReference type="Proteomes" id="UP001056539"/>
    </source>
</evidence>
<dbReference type="Proteomes" id="UP001056539">
    <property type="component" value="Chromosome"/>
</dbReference>
<dbReference type="AlphaFoldDB" id="A0AAX3BBF5"/>
<dbReference type="Pfam" id="PF08239">
    <property type="entry name" value="SH3_3"/>
    <property type="match status" value="2"/>
</dbReference>
<reference evidence="2" key="2">
    <citation type="submission" date="2022-06" db="EMBL/GenBank/DDBJ databases">
        <title>Thermospira aquatica gen. nov., sp. nov.</title>
        <authorList>
            <person name="Ben Ali Gam Z."/>
            <person name="Labat M."/>
        </authorList>
    </citation>
    <scope>NUCLEOTIDE SEQUENCE</scope>
    <source>
        <strain evidence="2">F1F22</strain>
    </source>
</reference>
<feature type="domain" description="SH3b" evidence="1">
    <location>
        <begin position="224"/>
        <end position="303"/>
    </location>
</feature>
<reference evidence="2" key="1">
    <citation type="submission" date="2021-04" db="EMBL/GenBank/DDBJ databases">
        <authorList>
            <person name="Postec A."/>
        </authorList>
    </citation>
    <scope>NUCLEOTIDE SEQUENCE</scope>
    <source>
        <strain evidence="2">F1F22</strain>
    </source>
</reference>
<evidence type="ECO:0000313" key="2">
    <source>
        <dbReference type="EMBL" id="URA09423.1"/>
    </source>
</evidence>
<name>A0AAX3BBF5_9SPIR</name>
<dbReference type="InterPro" id="IPR003646">
    <property type="entry name" value="SH3-like_bac-type"/>
</dbReference>
<organism evidence="2 3">
    <name type="scientific">Thermospira aquatica</name>
    <dbReference type="NCBI Taxonomy" id="2828656"/>
    <lineage>
        <taxon>Bacteria</taxon>
        <taxon>Pseudomonadati</taxon>
        <taxon>Spirochaetota</taxon>
        <taxon>Spirochaetia</taxon>
        <taxon>Brevinematales</taxon>
        <taxon>Thermospiraceae</taxon>
        <taxon>Thermospira</taxon>
    </lineage>
</organism>
<sequence length="380" mass="44017">MRKIIFTISIVCFLGTHIFLFADDIKPFNKLGEVFVINDNVPLFEKPDINSKEVLRIPILRRIRILSNTQFIFLSNNVRKEWIYIDTYIPISENMVKVNNRWQYLTHKGWVERRHLVGKGDFKKVSKMNEMFILIAYSEDGISYRIYKDGTFSYKYGDEPSYYGGSVYLCKANTNFFSFNHMEFFWYSNNIVEIPSPFVSRVEVLTNKSDFPKWAQSDKPFVFETYYILTGDNVNVRSEASTNSAVLFKLKKGARVKLLERSDVTFTIGDRTGNWVYIDTGVKDKKGNTIKGWVLDLYLSPEIYYILTGDNVNVLAEPSTNSAVLCKLKKGARVKLLERSDVTFTIGDRTGNWVYIDTGVKDKKGNTIKGWVVDIYLKEE</sequence>
<protein>
    <submittedName>
        <fullName evidence="2">SH3 domain-containing protein</fullName>
    </submittedName>
</protein>
<accession>A0AAX3BBF5</accession>
<dbReference type="Gene3D" id="2.30.30.40">
    <property type="entry name" value="SH3 Domains"/>
    <property type="match status" value="2"/>
</dbReference>
<dbReference type="PANTHER" id="PTHR34408">
    <property type="entry name" value="FAMILY PROTEIN, PUTATIVE-RELATED"/>
    <property type="match status" value="1"/>
</dbReference>
<dbReference type="KEGG" id="taqu:KDW03_07970"/>
<dbReference type="EMBL" id="CP073355">
    <property type="protein sequence ID" value="URA09423.1"/>
    <property type="molecule type" value="Genomic_DNA"/>
</dbReference>
<evidence type="ECO:0000259" key="1">
    <source>
        <dbReference type="PROSITE" id="PS51781"/>
    </source>
</evidence>